<gene>
    <name evidence="8" type="ORF">EAX62_10230</name>
</gene>
<dbReference type="EC" id="4.2.1.1" evidence="2"/>
<feature type="binding site" evidence="7">
    <location>
        <position position="91"/>
    </location>
    <ligand>
        <name>Zn(2+)</name>
        <dbReference type="ChEBI" id="CHEBI:29105"/>
    </ligand>
</feature>
<dbReference type="GO" id="GO:0004089">
    <property type="term" value="F:carbonate dehydratase activity"/>
    <property type="evidence" value="ECO:0007669"/>
    <property type="project" value="UniProtKB-EC"/>
</dbReference>
<dbReference type="EMBL" id="REFW01000002">
    <property type="protein sequence ID" value="RMB60075.1"/>
    <property type="molecule type" value="Genomic_DNA"/>
</dbReference>
<dbReference type="PANTHER" id="PTHR43175:SF3">
    <property type="entry name" value="CARBON DISULFIDE HYDROLASE"/>
    <property type="match status" value="1"/>
</dbReference>
<name>A0A3M0G5C5_9ACTN</name>
<dbReference type="GO" id="GO:0008270">
    <property type="term" value="F:zinc ion binding"/>
    <property type="evidence" value="ECO:0007669"/>
    <property type="project" value="InterPro"/>
</dbReference>
<comment type="similarity">
    <text evidence="1">Belongs to the beta-class carbonic anhydrase family.</text>
</comment>
<evidence type="ECO:0000256" key="6">
    <source>
        <dbReference type="ARBA" id="ARBA00048348"/>
    </source>
</evidence>
<dbReference type="Gene3D" id="3.40.1050.10">
    <property type="entry name" value="Carbonic anhydrase"/>
    <property type="match status" value="1"/>
</dbReference>
<dbReference type="Proteomes" id="UP000275256">
    <property type="component" value="Unassembled WGS sequence"/>
</dbReference>
<evidence type="ECO:0000256" key="1">
    <source>
        <dbReference type="ARBA" id="ARBA00006217"/>
    </source>
</evidence>
<dbReference type="AlphaFoldDB" id="A0A3M0G5C5"/>
<comment type="caution">
    <text evidence="8">The sequence shown here is derived from an EMBL/GenBank/DDBJ whole genome shotgun (WGS) entry which is preliminary data.</text>
</comment>
<evidence type="ECO:0000313" key="8">
    <source>
        <dbReference type="EMBL" id="RMB60075.1"/>
    </source>
</evidence>
<reference evidence="8 9" key="1">
    <citation type="submission" date="2018-10" db="EMBL/GenBank/DDBJ databases">
        <title>Tessaracoccus antarcticuss sp. nov., isolated from sediment.</title>
        <authorList>
            <person name="Zhou L.Y."/>
            <person name="Du Z.J."/>
        </authorList>
    </citation>
    <scope>NUCLEOTIDE SEQUENCE [LARGE SCALE GENOMIC DNA]</scope>
    <source>
        <strain evidence="8 9">JDX10</strain>
    </source>
</reference>
<keyword evidence="9" id="KW-1185">Reference proteome</keyword>
<protein>
    <recommendedName>
        <fullName evidence="2">carbonic anhydrase</fullName>
        <ecNumber evidence="2">4.2.1.1</ecNumber>
    </recommendedName>
</protein>
<feature type="binding site" evidence="7">
    <location>
        <position position="88"/>
    </location>
    <ligand>
        <name>Zn(2+)</name>
        <dbReference type="ChEBI" id="CHEBI:29105"/>
    </ligand>
</feature>
<dbReference type="InterPro" id="IPR001765">
    <property type="entry name" value="Carbonic_anhydrase"/>
</dbReference>
<evidence type="ECO:0000256" key="4">
    <source>
        <dbReference type="ARBA" id="ARBA00022833"/>
    </source>
</evidence>
<proteinExistence type="inferred from homology"/>
<accession>A0A3M0G5C5</accession>
<dbReference type="RefSeq" id="WP_121901555.1">
    <property type="nucleotide sequence ID" value="NZ_REFW01000002.1"/>
</dbReference>
<comment type="cofactor">
    <cofactor evidence="7">
        <name>Zn(2+)</name>
        <dbReference type="ChEBI" id="CHEBI:29105"/>
    </cofactor>
    <text evidence="7">Binds 1 zinc ion per subunit.</text>
</comment>
<dbReference type="Pfam" id="PF00484">
    <property type="entry name" value="Pro_CA"/>
    <property type="match status" value="1"/>
</dbReference>
<comment type="function">
    <text evidence="5">Catalyzes the reversible hydration of carbon dioxide to form bicarbonate.</text>
</comment>
<feature type="binding site" evidence="7">
    <location>
        <position position="37"/>
    </location>
    <ligand>
        <name>Zn(2+)</name>
        <dbReference type="ChEBI" id="CHEBI:29105"/>
    </ligand>
</feature>
<dbReference type="PANTHER" id="PTHR43175">
    <property type="entry name" value="CARBONIC ANHYDRASE"/>
    <property type="match status" value="1"/>
</dbReference>
<evidence type="ECO:0000256" key="5">
    <source>
        <dbReference type="ARBA" id="ARBA00024993"/>
    </source>
</evidence>
<sequence length="163" mass="17744">MSFTDLLDSNGVYAQDFEHGGFDGIARSGVAILTCMDSRIEPLAMVGLHIGEAKILRSPGGRVSTSMMTGLALSVQLLNVDRIMIVPHTKCAMANGSDEDIRAVISERSGLDTTWLEFGTTPDQVQRLQHDVRAVRNHPLIKDRAEVGGFMYDVDTGLLEQLA</sequence>
<dbReference type="SMART" id="SM00947">
    <property type="entry name" value="Pro_CA"/>
    <property type="match status" value="1"/>
</dbReference>
<evidence type="ECO:0000313" key="9">
    <source>
        <dbReference type="Proteomes" id="UP000275256"/>
    </source>
</evidence>
<evidence type="ECO:0000256" key="3">
    <source>
        <dbReference type="ARBA" id="ARBA00022723"/>
    </source>
</evidence>
<dbReference type="CDD" id="cd03379">
    <property type="entry name" value="beta_CA_cladeD"/>
    <property type="match status" value="1"/>
</dbReference>
<feature type="binding site" evidence="7">
    <location>
        <position position="35"/>
    </location>
    <ligand>
        <name>Zn(2+)</name>
        <dbReference type="ChEBI" id="CHEBI:29105"/>
    </ligand>
</feature>
<keyword evidence="4 7" id="KW-0862">Zinc</keyword>
<evidence type="ECO:0000256" key="7">
    <source>
        <dbReference type="PIRSR" id="PIRSR601765-1"/>
    </source>
</evidence>
<organism evidence="8 9">
    <name type="scientific">Tessaracoccus antarcticus</name>
    <dbReference type="NCBI Taxonomy" id="2479848"/>
    <lineage>
        <taxon>Bacteria</taxon>
        <taxon>Bacillati</taxon>
        <taxon>Actinomycetota</taxon>
        <taxon>Actinomycetes</taxon>
        <taxon>Propionibacteriales</taxon>
        <taxon>Propionibacteriaceae</taxon>
        <taxon>Tessaracoccus</taxon>
    </lineage>
</organism>
<dbReference type="SUPFAM" id="SSF53056">
    <property type="entry name" value="beta-carbonic anhydrase, cab"/>
    <property type="match status" value="1"/>
</dbReference>
<dbReference type="InterPro" id="IPR036874">
    <property type="entry name" value="Carbonic_anhydrase_sf"/>
</dbReference>
<dbReference type="OrthoDB" id="8968066at2"/>
<keyword evidence="3 7" id="KW-0479">Metal-binding</keyword>
<evidence type="ECO:0000256" key="2">
    <source>
        <dbReference type="ARBA" id="ARBA00012925"/>
    </source>
</evidence>
<comment type="catalytic activity">
    <reaction evidence="6">
        <text>hydrogencarbonate + H(+) = CO2 + H2O</text>
        <dbReference type="Rhea" id="RHEA:10748"/>
        <dbReference type="ChEBI" id="CHEBI:15377"/>
        <dbReference type="ChEBI" id="CHEBI:15378"/>
        <dbReference type="ChEBI" id="CHEBI:16526"/>
        <dbReference type="ChEBI" id="CHEBI:17544"/>
        <dbReference type="EC" id="4.2.1.1"/>
    </reaction>
</comment>